<evidence type="ECO:0000256" key="2">
    <source>
        <dbReference type="ARBA" id="ARBA00022679"/>
    </source>
</evidence>
<evidence type="ECO:0000313" key="4">
    <source>
        <dbReference type="EMBL" id="GAA0163920.1"/>
    </source>
</evidence>
<protein>
    <submittedName>
        <fullName evidence="4">Uncharacterized protein</fullName>
    </submittedName>
</protein>
<evidence type="ECO:0000256" key="1">
    <source>
        <dbReference type="ARBA" id="ARBA00009861"/>
    </source>
</evidence>
<evidence type="ECO:0000313" key="5">
    <source>
        <dbReference type="Proteomes" id="UP001454036"/>
    </source>
</evidence>
<evidence type="ECO:0000256" key="3">
    <source>
        <dbReference type="ARBA" id="ARBA00023315"/>
    </source>
</evidence>
<proteinExistence type="inferred from homology"/>
<keyword evidence="3" id="KW-0012">Acyltransferase</keyword>
<comment type="similarity">
    <text evidence="1">Belongs to the plant acyltransferase family.</text>
</comment>
<keyword evidence="5" id="KW-1185">Reference proteome</keyword>
<name>A0AAV3QK55_LITER</name>
<sequence>MQYCNNKENRQKINIFMKPVVEIVSKESIKPNTPTPQNLRNFKISFLDQLSPSSYIPTLLFYNHPLPNHANDSNILSNLKESLSEALTIYYPLAGKLKNSISIDCNDEGALFVEAQVNNYSLAMFLESPNVSSLNDFLPFPNCNCLEENSERFLVAIQITKFQCGGIVIGTCLFHRVVDTAAISCFLDTWSKIARNERDQVTYPDLFSGSKLFPPRDPIPSEFLKTFDNFFFTKSNSMKRFVFDAKAIATLKAQAASEQVPYPSRVVALTAFITKRILAARDEKCPETLMITHPVNIRQRLEPLSKNAFGNLIWLSYAFIDDASNENVELSNLAAMVREILVSVNGENLQGLDHDDMFSSYSEVIGEINTNGKVKILRFSSWCNLGFYDVDFGWGRPVWVSDMGGAIGYLSKQHFLFVDSKCGKEIELWMAYDEDGISALENDPEFIAHTIPNPGVFMHN</sequence>
<dbReference type="Gene3D" id="3.30.559.10">
    <property type="entry name" value="Chloramphenicol acetyltransferase-like domain"/>
    <property type="match status" value="2"/>
</dbReference>
<organism evidence="4 5">
    <name type="scientific">Lithospermum erythrorhizon</name>
    <name type="common">Purple gromwell</name>
    <name type="synonym">Lithospermum officinale var. erythrorhizon</name>
    <dbReference type="NCBI Taxonomy" id="34254"/>
    <lineage>
        <taxon>Eukaryota</taxon>
        <taxon>Viridiplantae</taxon>
        <taxon>Streptophyta</taxon>
        <taxon>Embryophyta</taxon>
        <taxon>Tracheophyta</taxon>
        <taxon>Spermatophyta</taxon>
        <taxon>Magnoliopsida</taxon>
        <taxon>eudicotyledons</taxon>
        <taxon>Gunneridae</taxon>
        <taxon>Pentapetalae</taxon>
        <taxon>asterids</taxon>
        <taxon>lamiids</taxon>
        <taxon>Boraginales</taxon>
        <taxon>Boraginaceae</taxon>
        <taxon>Boraginoideae</taxon>
        <taxon>Lithospermeae</taxon>
        <taxon>Lithospermum</taxon>
    </lineage>
</organism>
<gene>
    <name evidence="4" type="ORF">LIER_39687</name>
</gene>
<dbReference type="Pfam" id="PF02458">
    <property type="entry name" value="Transferase"/>
    <property type="match status" value="1"/>
</dbReference>
<dbReference type="EMBL" id="BAABME010021675">
    <property type="protein sequence ID" value="GAA0163920.1"/>
    <property type="molecule type" value="Genomic_DNA"/>
</dbReference>
<dbReference type="GO" id="GO:0016746">
    <property type="term" value="F:acyltransferase activity"/>
    <property type="evidence" value="ECO:0007669"/>
    <property type="project" value="UniProtKB-KW"/>
</dbReference>
<dbReference type="PANTHER" id="PTHR31623">
    <property type="entry name" value="F21J9.9"/>
    <property type="match status" value="1"/>
</dbReference>
<reference evidence="4 5" key="1">
    <citation type="submission" date="2024-01" db="EMBL/GenBank/DDBJ databases">
        <title>The complete chloroplast genome sequence of Lithospermum erythrorhizon: insights into the phylogenetic relationship among Boraginaceae species and the maternal lineages of purple gromwells.</title>
        <authorList>
            <person name="Okada T."/>
            <person name="Watanabe K."/>
        </authorList>
    </citation>
    <scope>NUCLEOTIDE SEQUENCE [LARGE SCALE GENOMIC DNA]</scope>
</reference>
<comment type="caution">
    <text evidence="4">The sequence shown here is derived from an EMBL/GenBank/DDBJ whole genome shotgun (WGS) entry which is preliminary data.</text>
</comment>
<accession>A0AAV3QK55</accession>
<dbReference type="AlphaFoldDB" id="A0AAV3QK55"/>
<dbReference type="PANTHER" id="PTHR31623:SF21">
    <property type="entry name" value="VINORINE SYNTHASE-LIKE"/>
    <property type="match status" value="1"/>
</dbReference>
<keyword evidence="2" id="KW-0808">Transferase</keyword>
<dbReference type="InterPro" id="IPR023213">
    <property type="entry name" value="CAT-like_dom_sf"/>
</dbReference>
<dbReference type="Proteomes" id="UP001454036">
    <property type="component" value="Unassembled WGS sequence"/>
</dbReference>